<feature type="compositionally biased region" description="Basic and acidic residues" evidence="5">
    <location>
        <begin position="366"/>
        <end position="379"/>
    </location>
</feature>
<comment type="similarity">
    <text evidence="1 4">Belongs to the acetyltransferase Eis family.</text>
</comment>
<evidence type="ECO:0000313" key="8">
    <source>
        <dbReference type="Proteomes" id="UP001500984"/>
    </source>
</evidence>
<gene>
    <name evidence="7" type="ORF">GCM10009823_28360</name>
</gene>
<comment type="subunit">
    <text evidence="4">Homohexamer; trimer of dimers.</text>
</comment>
<name>A0ABP5IPH2_9MICO</name>
<dbReference type="Proteomes" id="UP001500984">
    <property type="component" value="Unassembled WGS sequence"/>
</dbReference>
<evidence type="ECO:0000256" key="1">
    <source>
        <dbReference type="ARBA" id="ARBA00009213"/>
    </source>
</evidence>
<protein>
    <submittedName>
        <fullName evidence="7">GNAT family N-acetyltransferase</fullName>
    </submittedName>
</protein>
<dbReference type="RefSeq" id="WP_344337958.1">
    <property type="nucleotide sequence ID" value="NZ_BAAAPZ010000017.1"/>
</dbReference>
<organism evidence="7 8">
    <name type="scientific">Brevibacterium salitolerans</name>
    <dbReference type="NCBI Taxonomy" id="1403566"/>
    <lineage>
        <taxon>Bacteria</taxon>
        <taxon>Bacillati</taxon>
        <taxon>Actinomycetota</taxon>
        <taxon>Actinomycetes</taxon>
        <taxon>Micrococcales</taxon>
        <taxon>Brevibacteriaceae</taxon>
        <taxon>Brevibacterium</taxon>
    </lineage>
</organism>
<dbReference type="SUPFAM" id="SSF55729">
    <property type="entry name" value="Acyl-CoA N-acyltransferases (Nat)"/>
    <property type="match status" value="1"/>
</dbReference>
<feature type="binding site" evidence="4">
    <location>
        <begin position="102"/>
        <end position="104"/>
    </location>
    <ligand>
        <name>acetyl-CoA</name>
        <dbReference type="ChEBI" id="CHEBI:57288"/>
    </ligand>
</feature>
<feature type="region of interest" description="Disordered" evidence="5">
    <location>
        <begin position="360"/>
        <end position="379"/>
    </location>
</feature>
<dbReference type="EMBL" id="BAAAPZ010000017">
    <property type="protein sequence ID" value="GAA2104012.1"/>
    <property type="molecule type" value="Genomic_DNA"/>
</dbReference>
<evidence type="ECO:0000256" key="5">
    <source>
        <dbReference type="SAM" id="MobiDB-lite"/>
    </source>
</evidence>
<dbReference type="PROSITE" id="PS51186">
    <property type="entry name" value="GNAT"/>
    <property type="match status" value="1"/>
</dbReference>
<evidence type="ECO:0000256" key="2">
    <source>
        <dbReference type="ARBA" id="ARBA00022679"/>
    </source>
</evidence>
<dbReference type="InterPro" id="IPR025559">
    <property type="entry name" value="Eis_dom"/>
</dbReference>
<sequence length="442" mass="48492">MTEYRFETFEPTFSDDAPEARTAAYLQAVTAGFHGKRDEPEQVKRRVERSRADGRVFTAVYADKTPQHALDASIPVATFAHFEKTVHVGGGRLVPAHLITWVTVRPTHRRRGLLRSMMTANLVRAHSEGYPFAALTATEGSIYRRFGFGPATWYNEIELDTSPGFQLAVEPDRRLEMVDPQVLRELGPSLYERFQKVSPGATGRQRTYVDVAAGDLDRDTGDKDRGIRAAVHYDEAGVPDGYVSYRFAGWDVKPTTIDVMDFVAVSDAAYSSLWAFLGAVDLVERVRFGYAAQESPLPWLLADPRRVTITAQEDGMWLRILDPVKALEARPYTVPGTLTLAVTDDMGFAAGVYRIESAGTGARSAEPGDGRVEKLSDDPAGKQAQDADLLLDVSELGSLFLGGADPVVLARAGRITERTPGAATCARSLFALERAPYAPNDF</sequence>
<evidence type="ECO:0000313" key="7">
    <source>
        <dbReference type="EMBL" id="GAA2104012.1"/>
    </source>
</evidence>
<dbReference type="InterPro" id="IPR041380">
    <property type="entry name" value="Acetyltransf_17"/>
</dbReference>
<dbReference type="PANTHER" id="PTHR37817:SF1">
    <property type="entry name" value="N-ACETYLTRANSFERASE EIS"/>
    <property type="match status" value="1"/>
</dbReference>
<dbReference type="NCBIfam" id="NF002369">
    <property type="entry name" value="PRK01346.1-6"/>
    <property type="match status" value="1"/>
</dbReference>
<dbReference type="InterPro" id="IPR016181">
    <property type="entry name" value="Acyl_CoA_acyltransferase"/>
</dbReference>
<dbReference type="Gene3D" id="3.30.1050.10">
    <property type="entry name" value="SCP2 sterol-binding domain"/>
    <property type="match status" value="1"/>
</dbReference>
<reference evidence="8" key="1">
    <citation type="journal article" date="2019" name="Int. J. Syst. Evol. Microbiol.">
        <title>The Global Catalogue of Microorganisms (GCM) 10K type strain sequencing project: providing services to taxonomists for standard genome sequencing and annotation.</title>
        <authorList>
            <consortium name="The Broad Institute Genomics Platform"/>
            <consortium name="The Broad Institute Genome Sequencing Center for Infectious Disease"/>
            <person name="Wu L."/>
            <person name="Ma J."/>
        </authorList>
    </citation>
    <scope>NUCLEOTIDE SEQUENCE [LARGE SCALE GENOMIC DNA]</scope>
    <source>
        <strain evidence="8">JCM 15900</strain>
    </source>
</reference>
<dbReference type="PANTHER" id="PTHR37817">
    <property type="entry name" value="N-ACETYLTRANSFERASE EIS"/>
    <property type="match status" value="1"/>
</dbReference>
<evidence type="ECO:0000259" key="6">
    <source>
        <dbReference type="PROSITE" id="PS51186"/>
    </source>
</evidence>
<feature type="active site" description="Proton acceptor; via carboxylate" evidence="4">
    <location>
        <position position="442"/>
    </location>
</feature>
<dbReference type="SUPFAM" id="SSF55718">
    <property type="entry name" value="SCP-like"/>
    <property type="match status" value="1"/>
</dbReference>
<feature type="binding site" evidence="4">
    <location>
        <begin position="138"/>
        <end position="139"/>
    </location>
    <ligand>
        <name>acetyl-CoA</name>
        <dbReference type="ChEBI" id="CHEBI:57288"/>
    </ligand>
</feature>
<evidence type="ECO:0000256" key="4">
    <source>
        <dbReference type="HAMAP-Rule" id="MF_01812"/>
    </source>
</evidence>
<feature type="active site" description="Proton donor" evidence="4">
    <location>
        <position position="143"/>
    </location>
</feature>
<keyword evidence="8" id="KW-1185">Reference proteome</keyword>
<feature type="binding site" evidence="4">
    <location>
        <begin position="110"/>
        <end position="115"/>
    </location>
    <ligand>
        <name>acetyl-CoA</name>
        <dbReference type="ChEBI" id="CHEBI:57288"/>
    </ligand>
</feature>
<accession>A0ABP5IPH2</accession>
<keyword evidence="2 4" id="KW-0808">Transferase</keyword>
<dbReference type="Gene3D" id="3.40.630.30">
    <property type="match status" value="2"/>
</dbReference>
<dbReference type="Pfam" id="PF13527">
    <property type="entry name" value="Acetyltransf_9"/>
    <property type="match status" value="1"/>
</dbReference>
<dbReference type="InterPro" id="IPR022902">
    <property type="entry name" value="NAcTrfase_Eis"/>
</dbReference>
<keyword evidence="3 4" id="KW-0012">Acyltransferase</keyword>
<dbReference type="HAMAP" id="MF_01812">
    <property type="entry name" value="Eis"/>
    <property type="match status" value="1"/>
</dbReference>
<comment type="caution">
    <text evidence="7">The sequence shown here is derived from an EMBL/GenBank/DDBJ whole genome shotgun (WGS) entry which is preliminary data.</text>
</comment>
<evidence type="ECO:0000256" key="3">
    <source>
        <dbReference type="ARBA" id="ARBA00023315"/>
    </source>
</evidence>
<dbReference type="InterPro" id="IPR051554">
    <property type="entry name" value="Acetyltransferase_Eis"/>
</dbReference>
<dbReference type="InterPro" id="IPR036527">
    <property type="entry name" value="SCP2_sterol-bd_dom_sf"/>
</dbReference>
<proteinExistence type="inferred from homology"/>
<dbReference type="Pfam" id="PF13530">
    <property type="entry name" value="SCP2_2"/>
    <property type="match status" value="1"/>
</dbReference>
<dbReference type="Pfam" id="PF17668">
    <property type="entry name" value="Acetyltransf_17"/>
    <property type="match status" value="1"/>
</dbReference>
<dbReference type="InterPro" id="IPR000182">
    <property type="entry name" value="GNAT_dom"/>
</dbReference>
<feature type="domain" description="N-acetyltransferase" evidence="6">
    <location>
        <begin position="33"/>
        <end position="176"/>
    </location>
</feature>